<dbReference type="EMBL" id="VCKW01000228">
    <property type="protein sequence ID" value="TMQ91211.1"/>
    <property type="molecule type" value="Genomic_DNA"/>
</dbReference>
<name>A0A5C4J4B3_9ACTN</name>
<organism evidence="1 2">
    <name type="scientific">Actinomadura soli</name>
    <dbReference type="NCBI Taxonomy" id="2508997"/>
    <lineage>
        <taxon>Bacteria</taxon>
        <taxon>Bacillati</taxon>
        <taxon>Actinomycetota</taxon>
        <taxon>Actinomycetes</taxon>
        <taxon>Streptosporangiales</taxon>
        <taxon>Thermomonosporaceae</taxon>
        <taxon>Actinomadura</taxon>
    </lineage>
</organism>
<evidence type="ECO:0000313" key="2">
    <source>
        <dbReference type="Proteomes" id="UP000309174"/>
    </source>
</evidence>
<gene>
    <name evidence="1" type="ORF">ETD83_31990</name>
</gene>
<accession>A0A5C4J4B3</accession>
<protein>
    <submittedName>
        <fullName evidence="1">Uncharacterized protein</fullName>
    </submittedName>
</protein>
<dbReference type="AlphaFoldDB" id="A0A5C4J4B3"/>
<evidence type="ECO:0000313" key="1">
    <source>
        <dbReference type="EMBL" id="TMQ91211.1"/>
    </source>
</evidence>
<dbReference type="Proteomes" id="UP000309174">
    <property type="component" value="Unassembled WGS sequence"/>
</dbReference>
<dbReference type="RefSeq" id="WP_138648940.1">
    <property type="nucleotide sequence ID" value="NZ_VCKW01000228.1"/>
</dbReference>
<comment type="caution">
    <text evidence="1">The sequence shown here is derived from an EMBL/GenBank/DDBJ whole genome shotgun (WGS) entry which is preliminary data.</text>
</comment>
<proteinExistence type="predicted"/>
<sequence length="59" mass="6331">MLADGEPLSVSRILRQAGDRDIDETGGLVVLAVCTSGLDERRRALEDLGAPGQRLRVGR</sequence>
<keyword evidence="2" id="KW-1185">Reference proteome</keyword>
<reference evidence="1 2" key="1">
    <citation type="submission" date="2019-05" db="EMBL/GenBank/DDBJ databases">
        <title>Draft genome sequence of Actinomadura sp. 14C53.</title>
        <authorList>
            <person name="Saricaoglu S."/>
            <person name="Isik K."/>
        </authorList>
    </citation>
    <scope>NUCLEOTIDE SEQUENCE [LARGE SCALE GENOMIC DNA]</scope>
    <source>
        <strain evidence="1 2">14C53</strain>
    </source>
</reference>